<feature type="signal peptide" evidence="1">
    <location>
        <begin position="1"/>
        <end position="16"/>
    </location>
</feature>
<name>A0A6A6IFD3_9PLEO</name>
<feature type="chain" id="PRO_5025485215" description="Phosphatidylglycerol/phosphatidylinositol transfer protein" evidence="1">
    <location>
        <begin position="17"/>
        <end position="175"/>
    </location>
</feature>
<keyword evidence="3" id="KW-1185">Reference proteome</keyword>
<dbReference type="AlphaFoldDB" id="A0A6A6IFD3"/>
<evidence type="ECO:0000313" key="2">
    <source>
        <dbReference type="EMBL" id="KAF2248899.1"/>
    </source>
</evidence>
<dbReference type="EMBL" id="ML987195">
    <property type="protein sequence ID" value="KAF2248899.1"/>
    <property type="molecule type" value="Genomic_DNA"/>
</dbReference>
<dbReference type="GeneID" id="54582301"/>
<organism evidence="2 3">
    <name type="scientific">Trematosphaeria pertusa</name>
    <dbReference type="NCBI Taxonomy" id="390896"/>
    <lineage>
        <taxon>Eukaryota</taxon>
        <taxon>Fungi</taxon>
        <taxon>Dikarya</taxon>
        <taxon>Ascomycota</taxon>
        <taxon>Pezizomycotina</taxon>
        <taxon>Dothideomycetes</taxon>
        <taxon>Pleosporomycetidae</taxon>
        <taxon>Pleosporales</taxon>
        <taxon>Massarineae</taxon>
        <taxon>Trematosphaeriaceae</taxon>
        <taxon>Trematosphaeria</taxon>
    </lineage>
</organism>
<dbReference type="Proteomes" id="UP000800094">
    <property type="component" value="Unassembled WGS sequence"/>
</dbReference>
<evidence type="ECO:0008006" key="4">
    <source>
        <dbReference type="Google" id="ProtNLM"/>
    </source>
</evidence>
<dbReference type="RefSeq" id="XP_033683903.1">
    <property type="nucleotide sequence ID" value="XM_033828971.1"/>
</dbReference>
<accession>A0A6A6IFD3</accession>
<sequence>MHSIATALLLTAVAAGSVIPARPHQQQQPILGNTNNAHDDQIPGNASFMHCKTAEIRDNNIFHISRLDAYPSPSDILPGDTITLTLTGRFTDGVPRRSLVATFHTFGGDGSDICDSVTPVVEQEGEVVLQMKDRIPWGTPVGHYALGHLAATPRWNDTFCVVGEIFVGGELDGSP</sequence>
<keyword evidence="1" id="KW-0732">Signal</keyword>
<proteinExistence type="predicted"/>
<evidence type="ECO:0000313" key="3">
    <source>
        <dbReference type="Proteomes" id="UP000800094"/>
    </source>
</evidence>
<evidence type="ECO:0000256" key="1">
    <source>
        <dbReference type="SAM" id="SignalP"/>
    </source>
</evidence>
<reference evidence="2" key="1">
    <citation type="journal article" date="2020" name="Stud. Mycol.">
        <title>101 Dothideomycetes genomes: a test case for predicting lifestyles and emergence of pathogens.</title>
        <authorList>
            <person name="Haridas S."/>
            <person name="Albert R."/>
            <person name="Binder M."/>
            <person name="Bloem J."/>
            <person name="Labutti K."/>
            <person name="Salamov A."/>
            <person name="Andreopoulos B."/>
            <person name="Baker S."/>
            <person name="Barry K."/>
            <person name="Bills G."/>
            <person name="Bluhm B."/>
            <person name="Cannon C."/>
            <person name="Castanera R."/>
            <person name="Culley D."/>
            <person name="Daum C."/>
            <person name="Ezra D."/>
            <person name="Gonzalez J."/>
            <person name="Henrissat B."/>
            <person name="Kuo A."/>
            <person name="Liang C."/>
            <person name="Lipzen A."/>
            <person name="Lutzoni F."/>
            <person name="Magnuson J."/>
            <person name="Mondo S."/>
            <person name="Nolan M."/>
            <person name="Ohm R."/>
            <person name="Pangilinan J."/>
            <person name="Park H.-J."/>
            <person name="Ramirez L."/>
            <person name="Alfaro M."/>
            <person name="Sun H."/>
            <person name="Tritt A."/>
            <person name="Yoshinaga Y."/>
            <person name="Zwiers L.-H."/>
            <person name="Turgeon B."/>
            <person name="Goodwin S."/>
            <person name="Spatafora J."/>
            <person name="Crous P."/>
            <person name="Grigoriev I."/>
        </authorList>
    </citation>
    <scope>NUCLEOTIDE SEQUENCE</scope>
    <source>
        <strain evidence="2">CBS 122368</strain>
    </source>
</reference>
<gene>
    <name evidence="2" type="ORF">BU26DRAFT_519097</name>
</gene>
<protein>
    <recommendedName>
        <fullName evidence="4">Phosphatidylglycerol/phosphatidylinositol transfer protein</fullName>
    </recommendedName>
</protein>